<keyword evidence="3" id="KW-1185">Reference proteome</keyword>
<dbReference type="RefSeq" id="WP_008006150.1">
    <property type="nucleotide sequence ID" value="NZ_AOJG01000028.1"/>
</dbReference>
<dbReference type="InterPro" id="IPR011051">
    <property type="entry name" value="RmlC_Cupin_sf"/>
</dbReference>
<evidence type="ECO:0000259" key="1">
    <source>
        <dbReference type="Pfam" id="PF07883"/>
    </source>
</evidence>
<sequence>MTTIHNLNELDGRPHANVFPDAEPKTIRLTLDAGGEVAPHSHPDREIVFYLIEGTVELELVDETHELSAGDVARFDGDREIAPRAVEDATALIVLASRSDE</sequence>
<proteinExistence type="predicted"/>
<accession>M0NSP0</accession>
<dbReference type="Proteomes" id="UP000011650">
    <property type="component" value="Unassembled WGS sequence"/>
</dbReference>
<feature type="domain" description="Cupin type-2" evidence="1">
    <location>
        <begin position="29"/>
        <end position="93"/>
    </location>
</feature>
<dbReference type="Gene3D" id="2.60.120.10">
    <property type="entry name" value="Jelly Rolls"/>
    <property type="match status" value="1"/>
</dbReference>
<dbReference type="SUPFAM" id="SSF51182">
    <property type="entry name" value="RmlC-like cupins"/>
    <property type="match status" value="1"/>
</dbReference>
<evidence type="ECO:0000313" key="3">
    <source>
        <dbReference type="Proteomes" id="UP000011650"/>
    </source>
</evidence>
<reference evidence="2 3" key="1">
    <citation type="journal article" date="2014" name="PLoS Genet.">
        <title>Phylogenetically driven sequencing of extremely halophilic archaea reveals strategies for static and dynamic osmo-response.</title>
        <authorList>
            <person name="Becker E.A."/>
            <person name="Seitzer P.M."/>
            <person name="Tritt A."/>
            <person name="Larsen D."/>
            <person name="Krusor M."/>
            <person name="Yao A.I."/>
            <person name="Wu D."/>
            <person name="Madern D."/>
            <person name="Eisen J.A."/>
            <person name="Darling A.E."/>
            <person name="Facciotti M.T."/>
        </authorList>
    </citation>
    <scope>NUCLEOTIDE SEQUENCE [LARGE SCALE GENOMIC DNA]</scope>
    <source>
        <strain evidence="2 3">DSM 21995</strain>
    </source>
</reference>
<name>M0NSP0_9EURY</name>
<dbReference type="OrthoDB" id="199885at2157"/>
<organism evidence="2 3">
    <name type="scientific">Halorubrum lipolyticum DSM 21995</name>
    <dbReference type="NCBI Taxonomy" id="1227482"/>
    <lineage>
        <taxon>Archaea</taxon>
        <taxon>Methanobacteriati</taxon>
        <taxon>Methanobacteriota</taxon>
        <taxon>Stenosarchaea group</taxon>
        <taxon>Halobacteria</taxon>
        <taxon>Halobacteriales</taxon>
        <taxon>Haloferacaceae</taxon>
        <taxon>Halorubrum</taxon>
    </lineage>
</organism>
<dbReference type="InterPro" id="IPR014710">
    <property type="entry name" value="RmlC-like_jellyroll"/>
</dbReference>
<dbReference type="InterPro" id="IPR013096">
    <property type="entry name" value="Cupin_2"/>
</dbReference>
<comment type="caution">
    <text evidence="2">The sequence shown here is derived from an EMBL/GenBank/DDBJ whole genome shotgun (WGS) entry which is preliminary data.</text>
</comment>
<dbReference type="EMBL" id="AOJG01000028">
    <property type="protein sequence ID" value="EMA59630.1"/>
    <property type="molecule type" value="Genomic_DNA"/>
</dbReference>
<protein>
    <submittedName>
        <fullName evidence="2">Cupin</fullName>
    </submittedName>
</protein>
<dbReference type="PATRIC" id="fig|1227482.3.peg.1997"/>
<dbReference type="STRING" id="1227482.C469_09911"/>
<dbReference type="AlphaFoldDB" id="M0NSP0"/>
<dbReference type="Pfam" id="PF07883">
    <property type="entry name" value="Cupin_2"/>
    <property type="match status" value="1"/>
</dbReference>
<evidence type="ECO:0000313" key="2">
    <source>
        <dbReference type="EMBL" id="EMA59630.1"/>
    </source>
</evidence>
<gene>
    <name evidence="2" type="ORF">C469_09911</name>
</gene>